<dbReference type="EMBL" id="JACYCF010000036">
    <property type="protein sequence ID" value="KAF8748600.1"/>
    <property type="molecule type" value="Genomic_DNA"/>
</dbReference>
<gene>
    <name evidence="1" type="ORF">RHS01_10718</name>
</gene>
<dbReference type="Proteomes" id="UP000614334">
    <property type="component" value="Unassembled WGS sequence"/>
</dbReference>
<name>A0A8H7I1Q3_9AGAM</name>
<dbReference type="PANTHER" id="PTHR31912">
    <property type="entry name" value="IP13529P"/>
    <property type="match status" value="1"/>
</dbReference>
<evidence type="ECO:0000313" key="1">
    <source>
        <dbReference type="EMBL" id="KAF8748600.1"/>
    </source>
</evidence>
<dbReference type="PANTHER" id="PTHR31912:SF34">
    <property type="entry name" value="NOTOCHORD-RELATED PROTEIN"/>
    <property type="match status" value="1"/>
</dbReference>
<protein>
    <submittedName>
        <fullName evidence="1">Uncharacterized protein</fullName>
    </submittedName>
</protein>
<dbReference type="AlphaFoldDB" id="A0A8H7I1Q3"/>
<sequence>MDTLETRLGSLDISGLNIDAISKRYMCQYTGSLVGRHFKTLAQLMIFACYDLVDSNLLEVWLLLGRLTTLLWFTEIDNLDIYIAEIQIIVDEFLVSAARCSPSIIVLKPKFHYLVHLPMYIKRFGPAVLFSTERFKSFHGVFRAGGYWREGSLWVRASSSVLNFMTKHNEFRTLLGLPDVNKSAQVCSITLLPRRSLPPLKPKPWSEFILNSRSFAASSPGPASSRFFGIPVLLQTLDSVKIGSNILFQTTKFGQVGGLFGCALSNGTTHTMRQSSVIRSAQKHSIFDMPVLDKNSGDVLSVPVQDIVCVINLQHNCAAEGKCTQRQVAERQEREDTNRTQDVVKHTNNQRYILNTQGLHGIKHVRRALPLTLLEWRGLQINRGVVIREAVQKLASASANKALQARLAK</sequence>
<comment type="caution">
    <text evidence="1">The sequence shown here is derived from an EMBL/GenBank/DDBJ whole genome shotgun (WGS) entry which is preliminary data.</text>
</comment>
<proteinExistence type="predicted"/>
<reference evidence="1" key="1">
    <citation type="submission" date="2020-09" db="EMBL/GenBank/DDBJ databases">
        <title>Comparative genome analyses of four rice-infecting Rhizoctonia solani isolates reveal extensive enrichment of homogalacturonan modification genes.</title>
        <authorList>
            <person name="Lee D.-Y."/>
            <person name="Jeon J."/>
            <person name="Kim K.-T."/>
            <person name="Cheong K."/>
            <person name="Song H."/>
            <person name="Choi G."/>
            <person name="Ko J."/>
            <person name="Opiyo S.O."/>
            <person name="Zuo S."/>
            <person name="Madhav S."/>
            <person name="Lee Y.-H."/>
            <person name="Wang G.-L."/>
        </authorList>
    </citation>
    <scope>NUCLEOTIDE SEQUENCE</scope>
    <source>
        <strain evidence="1">AG1-IA B2</strain>
    </source>
</reference>
<organism evidence="1 2">
    <name type="scientific">Rhizoctonia solani</name>
    <dbReference type="NCBI Taxonomy" id="456999"/>
    <lineage>
        <taxon>Eukaryota</taxon>
        <taxon>Fungi</taxon>
        <taxon>Dikarya</taxon>
        <taxon>Basidiomycota</taxon>
        <taxon>Agaricomycotina</taxon>
        <taxon>Agaricomycetes</taxon>
        <taxon>Cantharellales</taxon>
        <taxon>Ceratobasidiaceae</taxon>
        <taxon>Rhizoctonia</taxon>
    </lineage>
</organism>
<evidence type="ECO:0000313" key="2">
    <source>
        <dbReference type="Proteomes" id="UP000614334"/>
    </source>
</evidence>
<accession>A0A8H7I1Q3</accession>